<accession>A0A443I683</accession>
<dbReference type="PANTHER" id="PTHR11785:SF382">
    <property type="entry name" value="LOW-AFFINITY METHIONINE PERMEASE"/>
    <property type="match status" value="1"/>
</dbReference>
<dbReference type="GO" id="GO:0015179">
    <property type="term" value="F:L-amino acid transmembrane transporter activity"/>
    <property type="evidence" value="ECO:0007669"/>
    <property type="project" value="TreeGrafter"/>
</dbReference>
<feature type="region of interest" description="Disordered" evidence="5">
    <location>
        <begin position="642"/>
        <end position="667"/>
    </location>
</feature>
<sequence>MSKPLVHDIRRVSRTFLGESIATATSPLLSPSFNDIVLRTPTTPRLHQNGKQYLNPNSRLASIPQGSKDDDDARDRKLGPITPGDGGLAVLRNSSWEENTWPLSPLTPRPISPGYTPANSITQDKLGTFSAINIIIGKTLGVGVFSVPSSIFAGVGSVGMSLSVWILGALISFCGLTVYLDLGTAIPRSGGERVYLERIFRRPYMFATCMFMAYVVLLGFSAPNCIVLGQYAVYIIGGTPNGWNARSIAVAAITLSCFIHARLPAVGVKTINILGILKMLIIVIVVALGFLSAFWQLSSGPDEHIINPGQSTDQSDVISIPESIAQQNFSGIWAGSSMQPYDYATALLKVLYCFRGYNTANQVLSEVKNPSRTLRVAAPVALALVSVSYILVNIAYFLVVDKDDFKASGAIVGAHFFGNIFGPVVGERILPLLIILSAYGNIAATSFAQSRVNQELGKDGLLPFPSLWVSRGPKTGTDKDHAPVAGLLLHWLVSVIVILVPPGEIYAFLVDIGGYPVSVISVSVAGGLLYLHRSRLEYRKSSSIHYRARTVYIVIFLVANCLLLILPWISPLGGKGDNSFPYYAYPATGLAVLASGGLYWVGWMWFVRNAAAQIPDAMGVYRQHKELEVEIPLMDGISYDHRDPLQEEEEEPDSSHSSQDMSSSSSY</sequence>
<feature type="region of interest" description="Disordered" evidence="5">
    <location>
        <begin position="44"/>
        <end position="87"/>
    </location>
</feature>
<feature type="transmembrane region" description="Helical" evidence="6">
    <location>
        <begin position="135"/>
        <end position="156"/>
    </location>
</feature>
<evidence type="ECO:0000256" key="1">
    <source>
        <dbReference type="ARBA" id="ARBA00004141"/>
    </source>
</evidence>
<dbReference type="RefSeq" id="XP_028489243.1">
    <property type="nucleotide sequence ID" value="XM_028627178.1"/>
</dbReference>
<dbReference type="GeneID" id="39596455"/>
<reference evidence="7 8" key="1">
    <citation type="journal article" date="2018" name="Front. Microbiol.">
        <title>Genomic and genetic insights into a cosmopolitan fungus, Paecilomyces variotii (Eurotiales).</title>
        <authorList>
            <person name="Urquhart A.S."/>
            <person name="Mondo S.J."/>
            <person name="Makela M.R."/>
            <person name="Hane J.K."/>
            <person name="Wiebenga A."/>
            <person name="He G."/>
            <person name="Mihaltcheva S."/>
            <person name="Pangilinan J."/>
            <person name="Lipzen A."/>
            <person name="Barry K."/>
            <person name="de Vries R.P."/>
            <person name="Grigoriev I.V."/>
            <person name="Idnurm A."/>
        </authorList>
    </citation>
    <scope>NUCLEOTIDE SEQUENCE [LARGE SCALE GENOMIC DNA]</scope>
    <source>
        <strain evidence="7 8">CBS 101075</strain>
    </source>
</reference>
<dbReference type="InterPro" id="IPR050598">
    <property type="entry name" value="AminoAcid_Transporter"/>
</dbReference>
<dbReference type="Proteomes" id="UP000283841">
    <property type="component" value="Unassembled WGS sequence"/>
</dbReference>
<proteinExistence type="predicted"/>
<feature type="transmembrane region" description="Helical" evidence="6">
    <location>
        <begin position="162"/>
        <end position="182"/>
    </location>
</feature>
<name>A0A443I683_BYSSP</name>
<feature type="compositionally biased region" description="Polar residues" evidence="5">
    <location>
        <begin position="44"/>
        <end position="60"/>
    </location>
</feature>
<feature type="transmembrane region" description="Helical" evidence="6">
    <location>
        <begin position="203"/>
        <end position="223"/>
    </location>
</feature>
<evidence type="ECO:0000256" key="2">
    <source>
        <dbReference type="ARBA" id="ARBA00022692"/>
    </source>
</evidence>
<feature type="compositionally biased region" description="Low complexity" evidence="5">
    <location>
        <begin position="655"/>
        <end position="667"/>
    </location>
</feature>
<dbReference type="STRING" id="264951.A0A443I683"/>
<feature type="compositionally biased region" description="Basic and acidic residues" evidence="5">
    <location>
        <begin position="67"/>
        <end position="78"/>
    </location>
</feature>
<keyword evidence="4 6" id="KW-0472">Membrane</keyword>
<feature type="transmembrane region" description="Helical" evidence="6">
    <location>
        <begin position="243"/>
        <end position="261"/>
    </location>
</feature>
<gene>
    <name evidence="7" type="ORF">C8Q69DRAFT_30340</name>
</gene>
<evidence type="ECO:0000313" key="8">
    <source>
        <dbReference type="Proteomes" id="UP000283841"/>
    </source>
</evidence>
<feature type="transmembrane region" description="Helical" evidence="6">
    <location>
        <begin position="582"/>
        <end position="606"/>
    </location>
</feature>
<feature type="transmembrane region" description="Helical" evidence="6">
    <location>
        <begin position="551"/>
        <end position="570"/>
    </location>
</feature>
<evidence type="ECO:0000256" key="5">
    <source>
        <dbReference type="SAM" id="MobiDB-lite"/>
    </source>
</evidence>
<dbReference type="AlphaFoldDB" id="A0A443I683"/>
<feature type="transmembrane region" description="Helical" evidence="6">
    <location>
        <begin position="481"/>
        <end position="500"/>
    </location>
</feature>
<keyword evidence="2 6" id="KW-0812">Transmembrane</keyword>
<dbReference type="Pfam" id="PF13520">
    <property type="entry name" value="AA_permease_2"/>
    <property type="match status" value="1"/>
</dbReference>
<evidence type="ECO:0000256" key="4">
    <source>
        <dbReference type="ARBA" id="ARBA00023136"/>
    </source>
</evidence>
<feature type="transmembrane region" description="Helical" evidence="6">
    <location>
        <begin position="376"/>
        <end position="399"/>
    </location>
</feature>
<dbReference type="Gene3D" id="1.20.1740.10">
    <property type="entry name" value="Amino acid/polyamine transporter I"/>
    <property type="match status" value="1"/>
</dbReference>
<evidence type="ECO:0000256" key="3">
    <source>
        <dbReference type="ARBA" id="ARBA00022989"/>
    </source>
</evidence>
<keyword evidence="3 6" id="KW-1133">Transmembrane helix</keyword>
<comment type="subcellular location">
    <subcellularLocation>
        <location evidence="1">Membrane</location>
        <topology evidence="1">Multi-pass membrane protein</topology>
    </subcellularLocation>
</comment>
<comment type="caution">
    <text evidence="7">The sequence shown here is derived from an EMBL/GenBank/DDBJ whole genome shotgun (WGS) entry which is preliminary data.</text>
</comment>
<evidence type="ECO:0000313" key="7">
    <source>
        <dbReference type="EMBL" id="RWQ99598.1"/>
    </source>
</evidence>
<dbReference type="GO" id="GO:0016020">
    <property type="term" value="C:membrane"/>
    <property type="evidence" value="ECO:0007669"/>
    <property type="project" value="UniProtKB-SubCell"/>
</dbReference>
<feature type="transmembrane region" description="Helical" evidence="6">
    <location>
        <begin position="512"/>
        <end position="531"/>
    </location>
</feature>
<keyword evidence="8" id="KW-1185">Reference proteome</keyword>
<dbReference type="InterPro" id="IPR002293">
    <property type="entry name" value="AA/rel_permease1"/>
</dbReference>
<evidence type="ECO:0000256" key="6">
    <source>
        <dbReference type="SAM" id="Phobius"/>
    </source>
</evidence>
<dbReference type="VEuPathDB" id="FungiDB:C8Q69DRAFT_30340"/>
<protein>
    <submittedName>
        <fullName evidence="7">Amino acid transporter-like protein</fullName>
    </submittedName>
</protein>
<dbReference type="EMBL" id="RCNU01000001">
    <property type="protein sequence ID" value="RWQ99598.1"/>
    <property type="molecule type" value="Genomic_DNA"/>
</dbReference>
<dbReference type="PANTHER" id="PTHR11785">
    <property type="entry name" value="AMINO ACID TRANSPORTER"/>
    <property type="match status" value="1"/>
</dbReference>
<organism evidence="7 8">
    <name type="scientific">Byssochlamys spectabilis</name>
    <name type="common">Paecilomyces variotii</name>
    <dbReference type="NCBI Taxonomy" id="264951"/>
    <lineage>
        <taxon>Eukaryota</taxon>
        <taxon>Fungi</taxon>
        <taxon>Dikarya</taxon>
        <taxon>Ascomycota</taxon>
        <taxon>Pezizomycotina</taxon>
        <taxon>Eurotiomycetes</taxon>
        <taxon>Eurotiomycetidae</taxon>
        <taxon>Eurotiales</taxon>
        <taxon>Thermoascaceae</taxon>
        <taxon>Paecilomyces</taxon>
    </lineage>
</organism>
<feature type="transmembrane region" description="Helical" evidence="6">
    <location>
        <begin position="273"/>
        <end position="295"/>
    </location>
</feature>